<dbReference type="EMBL" id="CAEZVT010000086">
    <property type="protein sequence ID" value="CAB4638016.1"/>
    <property type="molecule type" value="Genomic_DNA"/>
</dbReference>
<name>A0A6J6JLY7_9ZZZZ</name>
<dbReference type="AlphaFoldDB" id="A0A6J6JLY7"/>
<protein>
    <submittedName>
        <fullName evidence="1">Unannotated protein</fullName>
    </submittedName>
</protein>
<organism evidence="1">
    <name type="scientific">freshwater metagenome</name>
    <dbReference type="NCBI Taxonomy" id="449393"/>
    <lineage>
        <taxon>unclassified sequences</taxon>
        <taxon>metagenomes</taxon>
        <taxon>ecological metagenomes</taxon>
    </lineage>
</organism>
<reference evidence="1" key="1">
    <citation type="submission" date="2020-05" db="EMBL/GenBank/DDBJ databases">
        <authorList>
            <person name="Chiriac C."/>
            <person name="Salcher M."/>
            <person name="Ghai R."/>
            <person name="Kavagutti S V."/>
        </authorList>
    </citation>
    <scope>NUCLEOTIDE SEQUENCE</scope>
</reference>
<dbReference type="PANTHER" id="PTHR42110:SF1">
    <property type="entry name" value="L-ASPARAGINASE, PUTATIVE (AFU_ORTHOLOGUE AFUA_3G11890)-RELATED"/>
    <property type="match status" value="1"/>
</dbReference>
<proteinExistence type="predicted"/>
<dbReference type="InterPro" id="IPR010349">
    <property type="entry name" value="Asparaginase_II"/>
</dbReference>
<sequence>MVDSNWGYQVADTIQLAYLTRAGVIESRHHGLVCLTGPDGKLIQEHGNSRKLIYPRSAVKPLQALAMRRAGLNLSGAQLAMSSASHQGTPEHTAIVLSILEDVGLTESDLMCPVAWPGNPQARAQAAAETRAAFNCSGKHAAFLAACVKNGWDTKTYLQPEHPLQKLIVEVIEEFSGEKIPLSTFDGCGAPLHLMGLQGLSRAIGKFAETETEIRDAMLANPWVVDDHGASDTLVMEKGMLAKIGAEGVFVIGLASGHGVAVKVADGSMRPAGLAAIKMLLNNNLLDKKVYEELFAKLTVASLGGAEKLGQLEVAF</sequence>
<gene>
    <name evidence="1" type="ORF">UFOPK2131_00715</name>
</gene>
<dbReference type="Pfam" id="PF06089">
    <property type="entry name" value="Asparaginase_II"/>
    <property type="match status" value="1"/>
</dbReference>
<accession>A0A6J6JLY7</accession>
<dbReference type="PANTHER" id="PTHR42110">
    <property type="entry name" value="L-ASPARAGINASE, PUTATIVE (AFU_ORTHOLOGUE AFUA_3G11890)-RELATED"/>
    <property type="match status" value="1"/>
</dbReference>
<evidence type="ECO:0000313" key="1">
    <source>
        <dbReference type="EMBL" id="CAB4638016.1"/>
    </source>
</evidence>